<accession>A0A8J5FEL8</accession>
<sequence length="417" mass="45564">MAALRLITLSAANPWSSPAPAAARCGNYSFPVKSSSLPLSCSSRTGQIIRGRRLMVRAGPPSTNSLILAFLLPLSLLVGTIFAAARIADRLDEKFLDEVRTRRVTPPTTCILLLLLALINSLAPLIIFILPNSYSPAYQFLFNPSMASSPRISTTPVDDDLMYFSPWIISTIFAELRVTARARVSLQECQSPPVPTALPQLMFDFSRRTSPSPEHPAEHVDSAVGEPFRLSMQDSEWEVEAHSAFMQATADYLPLAVRVLFAPAFCRYISTVFGHLPRTDAVLVEVSSLILVSDDSSPIDQLRLALPGEEYSLLYASDDSDDIDDVDSGGRPRPASAASVEGLRTVNVMEEGSCSICLEDFVVELRIDMEFNSNSIKQGKINDENVASTVPTRWPFIVYDTASIEAVTGVKKVKTAC</sequence>
<keyword evidence="3" id="KW-1185">Reference proteome</keyword>
<dbReference type="PANTHER" id="PTHR37753:SF1">
    <property type="entry name" value="OS01G0940600 PROTEIN"/>
    <property type="match status" value="1"/>
</dbReference>
<protein>
    <submittedName>
        <fullName evidence="2">Uncharacterized protein</fullName>
    </submittedName>
</protein>
<evidence type="ECO:0000313" key="2">
    <source>
        <dbReference type="EMBL" id="KAG6485005.1"/>
    </source>
</evidence>
<dbReference type="AlphaFoldDB" id="A0A8J5FEL8"/>
<keyword evidence="1" id="KW-1133">Transmembrane helix</keyword>
<feature type="transmembrane region" description="Helical" evidence="1">
    <location>
        <begin position="66"/>
        <end position="88"/>
    </location>
</feature>
<keyword evidence="1" id="KW-0812">Transmembrane</keyword>
<dbReference type="EMBL" id="JACMSC010000015">
    <property type="protein sequence ID" value="KAG6485005.1"/>
    <property type="molecule type" value="Genomic_DNA"/>
</dbReference>
<name>A0A8J5FEL8_ZINOF</name>
<comment type="caution">
    <text evidence="2">The sequence shown here is derived from an EMBL/GenBank/DDBJ whole genome shotgun (WGS) entry which is preliminary data.</text>
</comment>
<organism evidence="2 3">
    <name type="scientific">Zingiber officinale</name>
    <name type="common">Ginger</name>
    <name type="synonym">Amomum zingiber</name>
    <dbReference type="NCBI Taxonomy" id="94328"/>
    <lineage>
        <taxon>Eukaryota</taxon>
        <taxon>Viridiplantae</taxon>
        <taxon>Streptophyta</taxon>
        <taxon>Embryophyta</taxon>
        <taxon>Tracheophyta</taxon>
        <taxon>Spermatophyta</taxon>
        <taxon>Magnoliopsida</taxon>
        <taxon>Liliopsida</taxon>
        <taxon>Zingiberales</taxon>
        <taxon>Zingiberaceae</taxon>
        <taxon>Zingiber</taxon>
    </lineage>
</organism>
<keyword evidence="1" id="KW-0472">Membrane</keyword>
<evidence type="ECO:0000256" key="1">
    <source>
        <dbReference type="SAM" id="Phobius"/>
    </source>
</evidence>
<reference evidence="2 3" key="1">
    <citation type="submission" date="2020-08" db="EMBL/GenBank/DDBJ databases">
        <title>Plant Genome Project.</title>
        <authorList>
            <person name="Zhang R.-G."/>
        </authorList>
    </citation>
    <scope>NUCLEOTIDE SEQUENCE [LARGE SCALE GENOMIC DNA]</scope>
    <source>
        <tissue evidence="2">Rhizome</tissue>
    </source>
</reference>
<dbReference type="Proteomes" id="UP000734854">
    <property type="component" value="Unassembled WGS sequence"/>
</dbReference>
<proteinExistence type="predicted"/>
<dbReference type="PANTHER" id="PTHR37753">
    <property type="entry name" value="OS01G0940600 PROTEIN"/>
    <property type="match status" value="1"/>
</dbReference>
<evidence type="ECO:0000313" key="3">
    <source>
        <dbReference type="Proteomes" id="UP000734854"/>
    </source>
</evidence>
<feature type="transmembrane region" description="Helical" evidence="1">
    <location>
        <begin position="109"/>
        <end position="130"/>
    </location>
</feature>
<gene>
    <name evidence="2" type="ORF">ZIOFF_053533</name>
</gene>